<evidence type="ECO:0000256" key="1">
    <source>
        <dbReference type="SAM" id="Phobius"/>
    </source>
</evidence>
<feature type="transmembrane region" description="Helical" evidence="1">
    <location>
        <begin position="104"/>
        <end position="122"/>
    </location>
</feature>
<keyword evidence="1" id="KW-0812">Transmembrane</keyword>
<dbReference type="OrthoDB" id="2913980at2"/>
<organism evidence="2 3">
    <name type="scientific">Deinococcus yavapaiensis KR-236</name>
    <dbReference type="NCBI Taxonomy" id="694435"/>
    <lineage>
        <taxon>Bacteria</taxon>
        <taxon>Thermotogati</taxon>
        <taxon>Deinococcota</taxon>
        <taxon>Deinococci</taxon>
        <taxon>Deinococcales</taxon>
        <taxon>Deinococcaceae</taxon>
        <taxon>Deinococcus</taxon>
    </lineage>
</organism>
<accession>A0A318S2T3</accession>
<dbReference type="RefSeq" id="WP_110888355.1">
    <property type="nucleotide sequence ID" value="NZ_QJSX01000018.1"/>
</dbReference>
<keyword evidence="3" id="KW-1185">Reference proteome</keyword>
<feature type="transmembrane region" description="Helical" evidence="1">
    <location>
        <begin position="47"/>
        <end position="65"/>
    </location>
</feature>
<proteinExistence type="predicted"/>
<protein>
    <submittedName>
        <fullName evidence="2">Uncharacterized protein</fullName>
    </submittedName>
</protein>
<keyword evidence="1" id="KW-1133">Transmembrane helix</keyword>
<evidence type="ECO:0000313" key="3">
    <source>
        <dbReference type="Proteomes" id="UP000248326"/>
    </source>
</evidence>
<reference evidence="2 3" key="1">
    <citation type="submission" date="2018-06" db="EMBL/GenBank/DDBJ databases">
        <title>Genomic Encyclopedia of Type Strains, Phase IV (KMG-IV): sequencing the most valuable type-strain genomes for metagenomic binning, comparative biology and taxonomic classification.</title>
        <authorList>
            <person name="Goeker M."/>
        </authorList>
    </citation>
    <scope>NUCLEOTIDE SEQUENCE [LARGE SCALE GENOMIC DNA]</scope>
    <source>
        <strain evidence="2 3">DSM 18048</strain>
    </source>
</reference>
<evidence type="ECO:0000313" key="2">
    <source>
        <dbReference type="EMBL" id="PYE50397.1"/>
    </source>
</evidence>
<feature type="transmembrane region" description="Helical" evidence="1">
    <location>
        <begin position="77"/>
        <end position="98"/>
    </location>
</feature>
<keyword evidence="1" id="KW-0472">Membrane</keyword>
<sequence length="139" mass="14970">MRQDTVGRLLFFVTATLLLTLGVPLLFAADTVTIWLFRVSSPAGEALAQVAAAGLLGLGVANWWSREQFIGGIYGRPLGLANLLCFMVLGTSLGRATLAGSLPGATWLLVLTSTLLTLTLAWRMFLWRPSRHTELVRGG</sequence>
<gene>
    <name evidence="2" type="ORF">DES52_11814</name>
</gene>
<dbReference type="AlphaFoldDB" id="A0A318S2T3"/>
<name>A0A318S2T3_9DEIO</name>
<dbReference type="EMBL" id="QJSX01000018">
    <property type="protein sequence ID" value="PYE50397.1"/>
    <property type="molecule type" value="Genomic_DNA"/>
</dbReference>
<comment type="caution">
    <text evidence="2">The sequence shown here is derived from an EMBL/GenBank/DDBJ whole genome shotgun (WGS) entry which is preliminary data.</text>
</comment>
<dbReference type="Proteomes" id="UP000248326">
    <property type="component" value="Unassembled WGS sequence"/>
</dbReference>